<keyword evidence="16" id="KW-1185">Reference proteome</keyword>
<dbReference type="Pfam" id="PF00004">
    <property type="entry name" value="AAA"/>
    <property type="match status" value="1"/>
</dbReference>
<dbReference type="InterPro" id="IPR014721">
    <property type="entry name" value="Ribsml_uS5_D2-typ_fold_subgr"/>
</dbReference>
<dbReference type="Pfam" id="PF05362">
    <property type="entry name" value="Lon_C"/>
    <property type="match status" value="1"/>
</dbReference>
<reference evidence="15" key="1">
    <citation type="submission" date="2024-02" db="EMBL/GenBank/DDBJ databases">
        <title>Draft genome sequence of new strains in genus Ureaplasma.</title>
        <authorList>
            <person name="Nakajima Y."/>
            <person name="Segawa T."/>
        </authorList>
    </citation>
    <scope>NUCLEOTIDE SEQUENCE [LARGE SCALE GENOMIC DNA]</scope>
    <source>
        <strain evidence="15">OM1</strain>
    </source>
</reference>
<name>A0ABP9U5J3_9BACT</name>
<dbReference type="InterPro" id="IPR027065">
    <property type="entry name" value="Lon_Prtase"/>
</dbReference>
<dbReference type="InterPro" id="IPR008269">
    <property type="entry name" value="Lon_proteolytic"/>
</dbReference>
<dbReference type="Gene3D" id="1.20.58.1480">
    <property type="match status" value="1"/>
</dbReference>
<comment type="induction">
    <text evidence="9">By heat shock.</text>
</comment>
<dbReference type="SUPFAM" id="SSF54211">
    <property type="entry name" value="Ribosomal protein S5 domain 2-like"/>
    <property type="match status" value="1"/>
</dbReference>
<evidence type="ECO:0000256" key="12">
    <source>
        <dbReference type="RuleBase" id="RU000591"/>
    </source>
</evidence>
<dbReference type="Gene3D" id="1.20.5.5270">
    <property type="match status" value="1"/>
</dbReference>
<feature type="active site" evidence="9 11">
    <location>
        <position position="734"/>
    </location>
</feature>
<keyword evidence="2 9" id="KW-0963">Cytoplasm</keyword>
<comment type="catalytic activity">
    <reaction evidence="9 10 11">
        <text>Hydrolysis of proteins in presence of ATP.</text>
        <dbReference type="EC" id="3.4.21.53"/>
    </reaction>
</comment>
<accession>A0ABP9U5J3</accession>
<dbReference type="InterPro" id="IPR004815">
    <property type="entry name" value="Lon_bac/euk-typ"/>
</dbReference>
<dbReference type="InterPro" id="IPR020568">
    <property type="entry name" value="Ribosomal_Su5_D2-typ_SF"/>
</dbReference>
<dbReference type="InterPro" id="IPR003111">
    <property type="entry name" value="Lon_prtase_N"/>
</dbReference>
<evidence type="ECO:0000256" key="4">
    <source>
        <dbReference type="ARBA" id="ARBA00022741"/>
    </source>
</evidence>
<evidence type="ECO:0000256" key="2">
    <source>
        <dbReference type="ARBA" id="ARBA00022490"/>
    </source>
</evidence>
<dbReference type="Gene3D" id="1.10.8.60">
    <property type="match status" value="1"/>
</dbReference>
<evidence type="ECO:0000259" key="14">
    <source>
        <dbReference type="PROSITE" id="PS51787"/>
    </source>
</evidence>
<organism evidence="15 16">
    <name type="scientific">Ureaplasma ceti</name>
    <dbReference type="NCBI Taxonomy" id="3119530"/>
    <lineage>
        <taxon>Bacteria</taxon>
        <taxon>Bacillati</taxon>
        <taxon>Mycoplasmatota</taxon>
        <taxon>Mycoplasmoidales</taxon>
        <taxon>Mycoplasmoidaceae</taxon>
        <taxon>Ureaplasma</taxon>
    </lineage>
</organism>
<evidence type="ECO:0000256" key="10">
    <source>
        <dbReference type="PIRNR" id="PIRNR001174"/>
    </source>
</evidence>
<keyword evidence="8 9" id="KW-0346">Stress response</keyword>
<evidence type="ECO:0000256" key="3">
    <source>
        <dbReference type="ARBA" id="ARBA00022670"/>
    </source>
</evidence>
<sequence length="809" mass="90996">MNTQIPLLVTRGSVVLPGVEQTLELGREKSVKALQMALVEPNKKELIFVAQKELEIDSPKYKDIFNIGTLVRVKKAVETAPGEWKITVVGKETVELVKPADLDAPVELVASYTPVKVESQVTDAFKENLESDLAFITKNNINFDARLMSAFEKELSNEKPEKIKWEKAIHNLAVSLMSGPQLFTKLQDILEAQTLEAKLRVVSDFIFELKGDTQIQESVNGVIDQKMNDNLQKQQKEFYLRERLRVIKEELGEISNRDDETESIKKRLEKFPYPQYIKDKVRSELAKYEMSMNSNEASLTKAYIDWLLDLPWWQEGADNHDLVNVQEVLDKNHYGISKVKQRIVEYLAVRTQNPKARGPIICLVGPPGVGKTSLAKSIAEALNKVYVKVSLGGVKDEAEIRGHRKTYLGAMPGRIIKGMKKAGVINPLFLLDEIDKMGSDHKGDPSSAMLEVLDPEQNSHFSDNYIEEEYDLSNVMFVATANYYNQIPYALIDRLEVIELSSYTANEKKEIAKTHLIKRVLDGANLTSKDVKFNDDAIDHIINYYTREAGVRELERIIQQIVRKYLVEKLTAKEKTKGAKVITKEVVEEYLGKKKFDLTMKETHQIPGIVNGMAYTAAGGDLLPIEATYFKGKGNIVVTGNLEQTMKESVSVALGYVKANAKHFGINEDIFKDIDLHVHVPAGGIPKDGPSAGVTLTTAIISALTNIPVKTTISMTGEIMLRGKVGIIGGVKEKTISAYRAGVREIFLPIDDERFLEDVPEDIRKNIKFHLVSKYQEIYDEIFKGQKPLAQTEANKELYESFEKNAKTK</sequence>
<protein>
    <recommendedName>
        <fullName evidence="9 10">Lon protease</fullName>
        <ecNumber evidence="9 10">3.4.21.53</ecNumber>
    </recommendedName>
    <alternativeName>
        <fullName evidence="9">ATP-dependent protease La</fullName>
    </alternativeName>
</protein>
<dbReference type="InterPro" id="IPR027543">
    <property type="entry name" value="Lon_bac"/>
</dbReference>
<dbReference type="Gene3D" id="3.40.50.300">
    <property type="entry name" value="P-loop containing nucleotide triphosphate hydrolases"/>
    <property type="match status" value="1"/>
</dbReference>
<dbReference type="InterPro" id="IPR003593">
    <property type="entry name" value="AAA+_ATPase"/>
</dbReference>
<dbReference type="CDD" id="cd19500">
    <property type="entry name" value="RecA-like_Lon"/>
    <property type="match status" value="1"/>
</dbReference>
<dbReference type="RefSeq" id="WP_353289783.1">
    <property type="nucleotide sequence ID" value="NZ_BAABQM010000002.1"/>
</dbReference>
<keyword evidence="6 9" id="KW-0720">Serine protease</keyword>
<dbReference type="PROSITE" id="PS51787">
    <property type="entry name" value="LON_N"/>
    <property type="match status" value="1"/>
</dbReference>
<dbReference type="PROSITE" id="PS51786">
    <property type="entry name" value="LON_PROTEOLYTIC"/>
    <property type="match status" value="1"/>
</dbReference>
<gene>
    <name evidence="9 15" type="primary">lon</name>
    <name evidence="15" type="ORF">UREOM_3320</name>
</gene>
<dbReference type="SUPFAM" id="SSF52540">
    <property type="entry name" value="P-loop containing nucleoside triphosphate hydrolases"/>
    <property type="match status" value="1"/>
</dbReference>
<feature type="binding site" evidence="9">
    <location>
        <begin position="365"/>
        <end position="372"/>
    </location>
    <ligand>
        <name>ATP</name>
        <dbReference type="ChEBI" id="CHEBI:30616"/>
    </ligand>
</feature>
<dbReference type="SMART" id="SM00464">
    <property type="entry name" value="LON"/>
    <property type="match status" value="1"/>
</dbReference>
<evidence type="ECO:0000256" key="7">
    <source>
        <dbReference type="ARBA" id="ARBA00022840"/>
    </source>
</evidence>
<dbReference type="Gene3D" id="2.30.130.40">
    <property type="entry name" value="LON domain-like"/>
    <property type="match status" value="1"/>
</dbReference>
<dbReference type="EMBL" id="BAABQM010000002">
    <property type="protein sequence ID" value="GAA5414621.1"/>
    <property type="molecule type" value="Genomic_DNA"/>
</dbReference>
<proteinExistence type="evidence at transcript level"/>
<dbReference type="Pfam" id="PF22667">
    <property type="entry name" value="Lon_lid"/>
    <property type="match status" value="1"/>
</dbReference>
<comment type="function">
    <text evidence="9">ATP-dependent serine protease that mediates the selective degradation of mutant and abnormal proteins as well as certain short-lived regulatory proteins. Required for cellular homeostasis and for survival from DNA damage and developmental changes induced by stress. Degrades polypeptides processively to yield small peptide fragments that are 5 to 10 amino acids long. Binds to DNA in a double-stranded, site-specific manner.</text>
</comment>
<dbReference type="InterPro" id="IPR027417">
    <property type="entry name" value="P-loop_NTPase"/>
</dbReference>
<dbReference type="Gene3D" id="3.30.230.10">
    <property type="match status" value="1"/>
</dbReference>
<evidence type="ECO:0000256" key="11">
    <source>
        <dbReference type="PROSITE-ProRule" id="PRU01122"/>
    </source>
</evidence>
<comment type="similarity">
    <text evidence="9 10 11 12">Belongs to the peptidase S16 family.</text>
</comment>
<dbReference type="InterPro" id="IPR003959">
    <property type="entry name" value="ATPase_AAA_core"/>
</dbReference>
<dbReference type="PIRSF" id="PIRSF001174">
    <property type="entry name" value="Lon_proteas"/>
    <property type="match status" value="1"/>
</dbReference>
<feature type="domain" description="Lon N-terminal" evidence="14">
    <location>
        <begin position="5"/>
        <end position="210"/>
    </location>
</feature>
<dbReference type="InterPro" id="IPR054594">
    <property type="entry name" value="Lon_lid"/>
</dbReference>
<dbReference type="HAMAP" id="MF_01973">
    <property type="entry name" value="lon_bact"/>
    <property type="match status" value="1"/>
</dbReference>
<dbReference type="PROSITE" id="PS01046">
    <property type="entry name" value="LON_SER"/>
    <property type="match status" value="1"/>
</dbReference>
<dbReference type="EC" id="3.4.21.53" evidence="9 10"/>
<evidence type="ECO:0000256" key="9">
    <source>
        <dbReference type="HAMAP-Rule" id="MF_01973"/>
    </source>
</evidence>
<dbReference type="PANTHER" id="PTHR10046">
    <property type="entry name" value="ATP DEPENDENT LON PROTEASE FAMILY MEMBER"/>
    <property type="match status" value="1"/>
</dbReference>
<keyword evidence="3 9" id="KW-0645">Protease</keyword>
<evidence type="ECO:0000259" key="13">
    <source>
        <dbReference type="PROSITE" id="PS51786"/>
    </source>
</evidence>
<keyword evidence="7 9" id="KW-0067">ATP-binding</keyword>
<dbReference type="InterPro" id="IPR015947">
    <property type="entry name" value="PUA-like_sf"/>
</dbReference>
<evidence type="ECO:0000256" key="8">
    <source>
        <dbReference type="ARBA" id="ARBA00023016"/>
    </source>
</evidence>
<evidence type="ECO:0000256" key="1">
    <source>
        <dbReference type="ARBA" id="ARBA00004496"/>
    </source>
</evidence>
<feature type="domain" description="Lon proteolytic" evidence="13">
    <location>
        <begin position="604"/>
        <end position="785"/>
    </location>
</feature>
<evidence type="ECO:0000313" key="16">
    <source>
        <dbReference type="Proteomes" id="UP001449582"/>
    </source>
</evidence>
<keyword evidence="4 9" id="KW-0547">Nucleotide-binding</keyword>
<dbReference type="InterPro" id="IPR046336">
    <property type="entry name" value="Lon_prtase_N_sf"/>
</dbReference>
<dbReference type="InterPro" id="IPR008268">
    <property type="entry name" value="Peptidase_S16_AS"/>
</dbReference>
<dbReference type="PRINTS" id="PR00830">
    <property type="entry name" value="ENDOLAPTASE"/>
</dbReference>
<dbReference type="NCBIfam" id="TIGR00763">
    <property type="entry name" value="lon"/>
    <property type="match status" value="1"/>
</dbReference>
<dbReference type="SUPFAM" id="SSF88697">
    <property type="entry name" value="PUA domain-like"/>
    <property type="match status" value="1"/>
</dbReference>
<dbReference type="Proteomes" id="UP001449582">
    <property type="component" value="Unassembled WGS sequence"/>
</dbReference>
<evidence type="ECO:0000256" key="6">
    <source>
        <dbReference type="ARBA" id="ARBA00022825"/>
    </source>
</evidence>
<comment type="subcellular location">
    <subcellularLocation>
        <location evidence="1 9 10">Cytoplasm</location>
    </subcellularLocation>
</comment>
<comment type="caution">
    <text evidence="15">The sequence shown here is derived from an EMBL/GenBank/DDBJ whole genome shotgun (WGS) entry which is preliminary data.</text>
</comment>
<dbReference type="SMART" id="SM00382">
    <property type="entry name" value="AAA"/>
    <property type="match status" value="1"/>
</dbReference>
<keyword evidence="5 9" id="KW-0378">Hydrolase</keyword>
<feature type="active site" evidence="9 11">
    <location>
        <position position="691"/>
    </location>
</feature>
<comment type="subunit">
    <text evidence="9 10">Homohexamer. Organized in a ring with a central cavity.</text>
</comment>
<evidence type="ECO:0000313" key="15">
    <source>
        <dbReference type="EMBL" id="GAA5414621.1"/>
    </source>
</evidence>
<evidence type="ECO:0000256" key="5">
    <source>
        <dbReference type="ARBA" id="ARBA00022801"/>
    </source>
</evidence>
<dbReference type="Pfam" id="PF02190">
    <property type="entry name" value="LON_substr_bdg"/>
    <property type="match status" value="1"/>
</dbReference>